<name>A0A3L8DVP9_OOCBI</name>
<evidence type="ECO:0000313" key="9">
    <source>
        <dbReference type="EMBL" id="RLU24313.1"/>
    </source>
</evidence>
<evidence type="ECO:0000256" key="7">
    <source>
        <dbReference type="SAM" id="MobiDB-lite"/>
    </source>
</evidence>
<dbReference type="PROSITE" id="PS00636">
    <property type="entry name" value="DNAJ_1"/>
    <property type="match status" value="1"/>
</dbReference>
<dbReference type="Pfam" id="PF21884">
    <property type="entry name" value="ZUO1-like_ZHD"/>
    <property type="match status" value="1"/>
</dbReference>
<dbReference type="InterPro" id="IPR029063">
    <property type="entry name" value="SAM-dependent_MTases_sf"/>
</dbReference>
<dbReference type="Gene3D" id="3.30.160.60">
    <property type="entry name" value="Classic Zinc Finger"/>
    <property type="match status" value="1"/>
</dbReference>
<sequence>MKCHYEVLGVARNASDDDIKKAYRKLALKWHPDKNLDNTEEAKEQFQLVQQAWETLSDPHERTWYDNHREAILKGGIGDDYKDDSINLFPYFSASCFKGYADDAKGFYAIYRNVFDKLAAEETEFAVDDKFDEELPSFGDSQSSYEDVVHSFYACWQSFSTKRSYTWLNPYDIRNMPNRRVLRLAEKENKKVRERAKRERNEQVRNLVAFIRKRDKRVQAYAAKLAERARENSRKAEERKRAHLLERQKLLRESSNESEWSKFSNIEAELEKIETNLTEQFEADDKEDDALYCIACNKIFKTHKAFTNHENSRKHKEKVNALQDVMLSDDKDYPDSSQENNSSSESSVSLNEVKLATDSQMPDFLLNPPETSKRLHDENNEDISPDELMSDDEDDLGPISMGKKEKKKKINNESVTIVATPEMEDISFPLTVKNEDDNVTSEDELISDQEEEEESPIAKGSDRQKKKKKKNKKRNIQNPDPVLDHASDDNVEVNEEAWLSKKQRKKLQQRKVTTKQSQNDEETHKEEKQEVEDEIQVSEEANIVNEKLKADRIKKACKREERPSKGKNKKDPADIDDLAHCCVSCSAESHTMAAKKLIYPAADRNKDPILSVLKRCIQRGTDQIFLEISSGSGQHVAHFAPHFPHVTFYPSEYEPRLLESIAAHANGYSNVKIPMRIDVTTDYRLWGNGIFRPNSLDYVYNANMMHISPYPCTIGLFTNVGQLLKPNGLLITYGPYAFDGQITPQSNVNFDMSLKSQDPAWGLRDVTELKKLAEKNNIRLIEIVDMPANNKTIIWRKCA</sequence>
<dbReference type="InterPro" id="IPR051964">
    <property type="entry name" value="Chaperone_stress_response"/>
</dbReference>
<comment type="similarity">
    <text evidence="1">Belongs to the UPF0585 family.</text>
</comment>
<feature type="compositionally biased region" description="Basic residues" evidence="7">
    <location>
        <begin position="464"/>
        <end position="475"/>
    </location>
</feature>
<evidence type="ECO:0000259" key="8">
    <source>
        <dbReference type="PROSITE" id="PS50076"/>
    </source>
</evidence>
<keyword evidence="3" id="KW-0863">Zinc-finger</keyword>
<feature type="compositionally biased region" description="Acidic residues" evidence="7">
    <location>
        <begin position="379"/>
        <end position="396"/>
    </location>
</feature>
<dbReference type="InterPro" id="IPR010342">
    <property type="entry name" value="DUF938"/>
</dbReference>
<dbReference type="Gene3D" id="3.40.50.150">
    <property type="entry name" value="Vaccinia Virus protein VP39"/>
    <property type="match status" value="1"/>
</dbReference>
<dbReference type="InterPro" id="IPR022755">
    <property type="entry name" value="Znf_C2H2_jaz"/>
</dbReference>
<dbReference type="PROSITE" id="PS00028">
    <property type="entry name" value="ZINC_FINGER_C2H2_1"/>
    <property type="match status" value="1"/>
</dbReference>
<dbReference type="Gene3D" id="1.10.287.110">
    <property type="entry name" value="DnaJ domain"/>
    <property type="match status" value="1"/>
</dbReference>
<feature type="compositionally biased region" description="Low complexity" evidence="7">
    <location>
        <begin position="336"/>
        <end position="352"/>
    </location>
</feature>
<dbReference type="InterPro" id="IPR036236">
    <property type="entry name" value="Znf_C2H2_sf"/>
</dbReference>
<dbReference type="Proteomes" id="UP000279307">
    <property type="component" value="Chromosome 3"/>
</dbReference>
<feature type="compositionally biased region" description="Acidic residues" evidence="7">
    <location>
        <begin position="437"/>
        <end position="455"/>
    </location>
</feature>
<dbReference type="PROSITE" id="PS50076">
    <property type="entry name" value="DNAJ_2"/>
    <property type="match status" value="1"/>
</dbReference>
<keyword evidence="4" id="KW-0862">Zinc</keyword>
<dbReference type="SMART" id="SM00451">
    <property type="entry name" value="ZnF_U1"/>
    <property type="match status" value="1"/>
</dbReference>
<accession>A0A3L8DVP9</accession>
<dbReference type="InterPro" id="IPR018253">
    <property type="entry name" value="DnaJ_domain_CS"/>
</dbReference>
<dbReference type="FunFam" id="1.10.287.110:FF:000046">
    <property type="entry name" value="dnaJ homolog subfamily C member 21"/>
    <property type="match status" value="1"/>
</dbReference>
<reference evidence="9 10" key="1">
    <citation type="journal article" date="2018" name="Genome Res.">
        <title>The genomic architecture and molecular evolution of ant odorant receptors.</title>
        <authorList>
            <person name="McKenzie S.K."/>
            <person name="Kronauer D.J.C."/>
        </authorList>
    </citation>
    <scope>NUCLEOTIDE SEQUENCE [LARGE SCALE GENOMIC DNA]</scope>
    <source>
        <strain evidence="9">Clonal line C1</strain>
    </source>
</reference>
<dbReference type="InterPro" id="IPR013087">
    <property type="entry name" value="Znf_C2H2_type"/>
</dbReference>
<gene>
    <name evidence="9" type="ORF">DMN91_002401</name>
</gene>
<protein>
    <recommendedName>
        <fullName evidence="5">DnaJ homolog subfamily C member 21</fullName>
    </recommendedName>
</protein>
<evidence type="ECO:0000256" key="5">
    <source>
        <dbReference type="ARBA" id="ARBA00074367"/>
    </source>
</evidence>
<dbReference type="GO" id="GO:0005737">
    <property type="term" value="C:cytoplasm"/>
    <property type="evidence" value="ECO:0007669"/>
    <property type="project" value="TreeGrafter"/>
</dbReference>
<keyword evidence="6" id="KW-0175">Coiled coil</keyword>
<evidence type="ECO:0000256" key="3">
    <source>
        <dbReference type="ARBA" id="ARBA00022771"/>
    </source>
</evidence>
<dbReference type="OrthoDB" id="552049at2759"/>
<dbReference type="SUPFAM" id="SSF57667">
    <property type="entry name" value="beta-beta-alpha zinc fingers"/>
    <property type="match status" value="1"/>
</dbReference>
<evidence type="ECO:0000256" key="4">
    <source>
        <dbReference type="ARBA" id="ARBA00022833"/>
    </source>
</evidence>
<dbReference type="InterPro" id="IPR001623">
    <property type="entry name" value="DnaJ_domain"/>
</dbReference>
<evidence type="ECO:0000256" key="6">
    <source>
        <dbReference type="SAM" id="Coils"/>
    </source>
</evidence>
<dbReference type="SMART" id="SM00271">
    <property type="entry name" value="DnaJ"/>
    <property type="match status" value="1"/>
</dbReference>
<dbReference type="AlphaFoldDB" id="A0A3L8DVP9"/>
<comment type="caution">
    <text evidence="9">The sequence shown here is derived from an EMBL/GenBank/DDBJ whole genome shotgun (WGS) entry which is preliminary data.</text>
</comment>
<dbReference type="GO" id="GO:0003676">
    <property type="term" value="F:nucleic acid binding"/>
    <property type="evidence" value="ECO:0007669"/>
    <property type="project" value="InterPro"/>
</dbReference>
<feature type="coiled-coil region" evidence="6">
    <location>
        <begin position="182"/>
        <end position="253"/>
    </location>
</feature>
<dbReference type="SUPFAM" id="SSF53335">
    <property type="entry name" value="S-adenosyl-L-methionine-dependent methyltransferases"/>
    <property type="match status" value="1"/>
</dbReference>
<dbReference type="Pfam" id="PF12171">
    <property type="entry name" value="zf-C2H2_jaz"/>
    <property type="match status" value="1"/>
</dbReference>
<dbReference type="GO" id="GO:0008270">
    <property type="term" value="F:zinc ion binding"/>
    <property type="evidence" value="ECO:0007669"/>
    <property type="project" value="UniProtKB-KW"/>
</dbReference>
<proteinExistence type="inferred from homology"/>
<organism evidence="9 10">
    <name type="scientific">Ooceraea biroi</name>
    <name type="common">Clonal raider ant</name>
    <name type="synonym">Cerapachys biroi</name>
    <dbReference type="NCBI Taxonomy" id="2015173"/>
    <lineage>
        <taxon>Eukaryota</taxon>
        <taxon>Metazoa</taxon>
        <taxon>Ecdysozoa</taxon>
        <taxon>Arthropoda</taxon>
        <taxon>Hexapoda</taxon>
        <taxon>Insecta</taxon>
        <taxon>Pterygota</taxon>
        <taxon>Neoptera</taxon>
        <taxon>Endopterygota</taxon>
        <taxon>Hymenoptera</taxon>
        <taxon>Apocrita</taxon>
        <taxon>Aculeata</taxon>
        <taxon>Formicoidea</taxon>
        <taxon>Formicidae</taxon>
        <taxon>Dorylinae</taxon>
        <taxon>Ooceraea</taxon>
    </lineage>
</organism>
<dbReference type="Pfam" id="PF06080">
    <property type="entry name" value="DUF938"/>
    <property type="match status" value="1"/>
</dbReference>
<dbReference type="InterPro" id="IPR003604">
    <property type="entry name" value="Matrin/U1-like-C_Znf_C2H2"/>
</dbReference>
<dbReference type="PANTHER" id="PTHR44029">
    <property type="entry name" value="DNAJ HOMOLOG SUBFAMILY C MEMBER 21"/>
    <property type="match status" value="1"/>
</dbReference>
<feature type="region of interest" description="Disordered" evidence="7">
    <location>
        <begin position="329"/>
        <end position="534"/>
    </location>
</feature>
<feature type="domain" description="J" evidence="8">
    <location>
        <begin position="3"/>
        <end position="69"/>
    </location>
</feature>
<dbReference type="PRINTS" id="PR00625">
    <property type="entry name" value="JDOMAIN"/>
</dbReference>
<dbReference type="InterPro" id="IPR036869">
    <property type="entry name" value="J_dom_sf"/>
</dbReference>
<feature type="compositionally biased region" description="Basic residues" evidence="7">
    <location>
        <begin position="501"/>
        <end position="513"/>
    </location>
</feature>
<evidence type="ECO:0000313" key="10">
    <source>
        <dbReference type="Proteomes" id="UP000279307"/>
    </source>
</evidence>
<dbReference type="CDD" id="cd06257">
    <property type="entry name" value="DnaJ"/>
    <property type="match status" value="1"/>
</dbReference>
<dbReference type="EMBL" id="QOIP01000003">
    <property type="protein sequence ID" value="RLU24313.1"/>
    <property type="molecule type" value="Genomic_DNA"/>
</dbReference>
<dbReference type="InterPro" id="IPR054076">
    <property type="entry name" value="ZUO1-like_ZHD"/>
</dbReference>
<dbReference type="PANTHER" id="PTHR44029:SF1">
    <property type="entry name" value="DNAJ HOMOLOG SUBFAMILY C MEMBER 21"/>
    <property type="match status" value="1"/>
</dbReference>
<dbReference type="Pfam" id="PF00226">
    <property type="entry name" value="DnaJ"/>
    <property type="match status" value="1"/>
</dbReference>
<evidence type="ECO:0000256" key="2">
    <source>
        <dbReference type="ARBA" id="ARBA00022723"/>
    </source>
</evidence>
<keyword evidence="2" id="KW-0479">Metal-binding</keyword>
<evidence type="ECO:0000256" key="1">
    <source>
        <dbReference type="ARBA" id="ARBA00008308"/>
    </source>
</evidence>
<dbReference type="SUPFAM" id="SSF46565">
    <property type="entry name" value="Chaperone J-domain"/>
    <property type="match status" value="1"/>
</dbReference>